<dbReference type="Proteomes" id="UP000294257">
    <property type="component" value="Unassembled WGS sequence"/>
</dbReference>
<feature type="chain" id="PRO_5021043367" description="Carboxylic ester hydrolase" evidence="3">
    <location>
        <begin position="29"/>
        <end position="519"/>
    </location>
</feature>
<dbReference type="RefSeq" id="WP_130344060.1">
    <property type="nucleotide sequence ID" value="NZ_SGWQ01000003.1"/>
</dbReference>
<feature type="signal peptide" evidence="3">
    <location>
        <begin position="1"/>
        <end position="28"/>
    </location>
</feature>
<evidence type="ECO:0000256" key="4">
    <source>
        <dbReference type="SAM" id="MobiDB-lite"/>
    </source>
</evidence>
<name>A0A4Q7KWM9_9PSEU</name>
<dbReference type="SUPFAM" id="SSF53474">
    <property type="entry name" value="alpha/beta-Hydrolases"/>
    <property type="match status" value="1"/>
</dbReference>
<gene>
    <name evidence="6" type="ORF">EV193_103423</name>
</gene>
<feature type="domain" description="Carboxylesterase type B" evidence="5">
    <location>
        <begin position="35"/>
        <end position="515"/>
    </location>
</feature>
<organism evidence="6 7">
    <name type="scientific">Herbihabitans rhizosphaerae</name>
    <dbReference type="NCBI Taxonomy" id="1872711"/>
    <lineage>
        <taxon>Bacteria</taxon>
        <taxon>Bacillati</taxon>
        <taxon>Actinomycetota</taxon>
        <taxon>Actinomycetes</taxon>
        <taxon>Pseudonocardiales</taxon>
        <taxon>Pseudonocardiaceae</taxon>
        <taxon>Herbihabitans</taxon>
    </lineage>
</organism>
<dbReference type="InterPro" id="IPR002018">
    <property type="entry name" value="CarbesteraseB"/>
</dbReference>
<evidence type="ECO:0000313" key="6">
    <source>
        <dbReference type="EMBL" id="RZS41105.1"/>
    </source>
</evidence>
<evidence type="ECO:0000256" key="1">
    <source>
        <dbReference type="ARBA" id="ARBA00005964"/>
    </source>
</evidence>
<dbReference type="PANTHER" id="PTHR11559">
    <property type="entry name" value="CARBOXYLESTERASE"/>
    <property type="match status" value="1"/>
</dbReference>
<keyword evidence="2 3" id="KW-0378">Hydrolase</keyword>
<dbReference type="OrthoDB" id="4308422at2"/>
<accession>A0A4Q7KWM9</accession>
<feature type="region of interest" description="Disordered" evidence="4">
    <location>
        <begin position="24"/>
        <end position="44"/>
    </location>
</feature>
<evidence type="ECO:0000256" key="3">
    <source>
        <dbReference type="RuleBase" id="RU361235"/>
    </source>
</evidence>
<dbReference type="PROSITE" id="PS00122">
    <property type="entry name" value="CARBOXYLESTERASE_B_1"/>
    <property type="match status" value="1"/>
</dbReference>
<reference evidence="6 7" key="1">
    <citation type="submission" date="2019-02" db="EMBL/GenBank/DDBJ databases">
        <title>Genomic Encyclopedia of Type Strains, Phase IV (KMG-IV): sequencing the most valuable type-strain genomes for metagenomic binning, comparative biology and taxonomic classification.</title>
        <authorList>
            <person name="Goeker M."/>
        </authorList>
    </citation>
    <scope>NUCLEOTIDE SEQUENCE [LARGE SCALE GENOMIC DNA]</scope>
    <source>
        <strain evidence="6 7">DSM 101727</strain>
    </source>
</reference>
<protein>
    <recommendedName>
        <fullName evidence="3">Carboxylic ester hydrolase</fullName>
        <ecNumber evidence="3">3.1.1.-</ecNumber>
    </recommendedName>
</protein>
<evidence type="ECO:0000256" key="2">
    <source>
        <dbReference type="ARBA" id="ARBA00022801"/>
    </source>
</evidence>
<keyword evidence="7" id="KW-1185">Reference proteome</keyword>
<dbReference type="Pfam" id="PF00135">
    <property type="entry name" value="COesterase"/>
    <property type="match status" value="1"/>
</dbReference>
<comment type="similarity">
    <text evidence="1 3">Belongs to the type-B carboxylesterase/lipase family.</text>
</comment>
<dbReference type="EC" id="3.1.1.-" evidence="3"/>
<dbReference type="InterPro" id="IPR050309">
    <property type="entry name" value="Type-B_Carboxylest/Lipase"/>
</dbReference>
<dbReference type="Gene3D" id="3.40.50.1820">
    <property type="entry name" value="alpha/beta hydrolase"/>
    <property type="match status" value="1"/>
</dbReference>
<dbReference type="InterPro" id="IPR029058">
    <property type="entry name" value="AB_hydrolase_fold"/>
</dbReference>
<sequence>MTDKRRRALSILVAAAALAVAFPSGSSADTGDESPVRTDGGWLRGTVTEDHRSFRGIPYAAAPVGDLRWRAPHPPRPWTGERDATVPGAPCPQLGEDGMIGSEDCLSLNVTTPRTASGPLPVLVFVHGGGLLKEHGALYDPQRIVAHDAVVVTLNYRLGVLGFLRHPALRDPYAGNFGLADQQAALRWVRRNIAAFGGDQRNVTLWGQSGGGVSVCAQLAAPAARGLFDKAIVQSASCGNDVLDPPTATSRGLAVAADTGCAEATDAERCLRDTPVDALVREADYEQTFSTLHRRAAGKQWLPVAGTAALPLQPLTALRHGLAADVPLIHGGTKHEMRSHVAAVYDLRGTPVSAAEYPKIVGDLFGRDADRVLATYPAGDHPTPSLALATLLTDYGAMVGACNQLPAIDAAARRSPVYAYEYAQPSAFQIGDFPLGAHHSADLPNFLDRGAPPSFTPEQKAFSERLIGHVTDFARTGAPGAEWPAYRRGTATVLSLAIGQTGPVDLAREHRCGFWRSIG</sequence>
<proteinExistence type="inferred from homology"/>
<keyword evidence="3" id="KW-0732">Signal</keyword>
<evidence type="ECO:0000313" key="7">
    <source>
        <dbReference type="Proteomes" id="UP000294257"/>
    </source>
</evidence>
<dbReference type="GO" id="GO:0016787">
    <property type="term" value="F:hydrolase activity"/>
    <property type="evidence" value="ECO:0007669"/>
    <property type="project" value="UniProtKB-KW"/>
</dbReference>
<comment type="caution">
    <text evidence="6">The sequence shown here is derived from an EMBL/GenBank/DDBJ whole genome shotgun (WGS) entry which is preliminary data.</text>
</comment>
<dbReference type="AlphaFoldDB" id="A0A4Q7KWM9"/>
<dbReference type="InterPro" id="IPR019826">
    <property type="entry name" value="Carboxylesterase_B_AS"/>
</dbReference>
<dbReference type="EMBL" id="SGWQ01000003">
    <property type="protein sequence ID" value="RZS41105.1"/>
    <property type="molecule type" value="Genomic_DNA"/>
</dbReference>
<evidence type="ECO:0000259" key="5">
    <source>
        <dbReference type="Pfam" id="PF00135"/>
    </source>
</evidence>